<protein>
    <submittedName>
        <fullName evidence="3">Tripartite tricarboxylate transporter permease</fullName>
    </submittedName>
</protein>
<reference evidence="3" key="1">
    <citation type="submission" date="2022-07" db="EMBL/GenBank/DDBJ databases">
        <title>Ectorhizobium quercum gen.nov., sp. nov.</title>
        <authorList>
            <person name="Ma T."/>
            <person name="Li Y."/>
        </authorList>
    </citation>
    <scope>NUCLEOTIDE SEQUENCE</scope>
    <source>
        <strain evidence="3">BDR2-2</strain>
    </source>
</reference>
<feature type="transmembrane region" description="Helical" evidence="1">
    <location>
        <begin position="200"/>
        <end position="223"/>
    </location>
</feature>
<organism evidence="3 4">
    <name type="scientific">Ectorhizobium quercum</name>
    <dbReference type="NCBI Taxonomy" id="2965071"/>
    <lineage>
        <taxon>Bacteria</taxon>
        <taxon>Pseudomonadati</taxon>
        <taxon>Pseudomonadota</taxon>
        <taxon>Alphaproteobacteria</taxon>
        <taxon>Hyphomicrobiales</taxon>
        <taxon>Rhizobiaceae</taxon>
        <taxon>Ectorhizobium</taxon>
    </lineage>
</organism>
<dbReference type="InterPro" id="IPR002823">
    <property type="entry name" value="DUF112_TM"/>
</dbReference>
<feature type="transmembrane region" description="Helical" evidence="1">
    <location>
        <begin position="390"/>
        <end position="407"/>
    </location>
</feature>
<feature type="transmembrane region" description="Helical" evidence="1">
    <location>
        <begin position="472"/>
        <end position="491"/>
    </location>
</feature>
<dbReference type="PANTHER" id="PTHR35342:SF5">
    <property type="entry name" value="TRICARBOXYLIC TRANSPORT PROTEIN"/>
    <property type="match status" value="1"/>
</dbReference>
<keyword evidence="1" id="KW-1133">Transmembrane helix</keyword>
<sequence>MDVFGGMALGLQVAMDPTNILFCLLGCLVGTLVGVLPGLGPTATIAILLPMTFGLEPVTGLITLAGIYYGAQYGGSTTAILLRLPGESSSVVTALDGYAMTRNGRGGAALAIAALSSFVAGTVATFFMAAFAPALAGLVLRFGAPEYFMLMLLGLITSVVLAQGSAVRALAMVLFGLLLGLAGTDINSGQYRYDFGFIELLDGIPFVPLVVGLFGVADILVTLERAVRDGLPPALGRITSLWPTKEEARRATPATLRGTMIGLFLGLLPGGGALLSSYLAYTAEKRLSKTPEKFGSGMVEGVASPEAANNAGAQTAFLPLLTLGIPSNAIMALMVGAMMVHGIVPGPRIMTGQPDLFWGLIASMWIGNLMLLVINLPLVGIWVQMLRIRYRYLFPTILLVSVVGIYGVEFTTFDVYLTAVFGVLGYFLHKWRCEPAPLILAFVLGPMMEEYFRRSMLVARGDPMIFVQHPISLAMLVVVVALLASLLFPFIRNFRQRAFAE</sequence>
<dbReference type="Pfam" id="PF01970">
    <property type="entry name" value="TctA"/>
    <property type="match status" value="1"/>
</dbReference>
<feature type="transmembrane region" description="Helical" evidence="1">
    <location>
        <begin position="356"/>
        <end position="383"/>
    </location>
</feature>
<dbReference type="RefSeq" id="WP_306410155.1">
    <property type="nucleotide sequence ID" value="NZ_JANFPI010000001.1"/>
</dbReference>
<proteinExistence type="predicted"/>
<evidence type="ECO:0000313" key="4">
    <source>
        <dbReference type="Proteomes" id="UP001208771"/>
    </source>
</evidence>
<dbReference type="Proteomes" id="UP001208771">
    <property type="component" value="Unassembled WGS sequence"/>
</dbReference>
<evidence type="ECO:0000256" key="1">
    <source>
        <dbReference type="SAM" id="Phobius"/>
    </source>
</evidence>
<evidence type="ECO:0000259" key="2">
    <source>
        <dbReference type="Pfam" id="PF01970"/>
    </source>
</evidence>
<feature type="transmembrane region" description="Helical" evidence="1">
    <location>
        <begin position="320"/>
        <end position="344"/>
    </location>
</feature>
<feature type="transmembrane region" description="Helical" evidence="1">
    <location>
        <begin position="147"/>
        <end position="179"/>
    </location>
</feature>
<evidence type="ECO:0000313" key="3">
    <source>
        <dbReference type="EMBL" id="MCX8995540.1"/>
    </source>
</evidence>
<dbReference type="AlphaFoldDB" id="A0AAE3SSX3"/>
<gene>
    <name evidence="3" type="ORF">NOF55_00275</name>
</gene>
<feature type="transmembrane region" description="Helical" evidence="1">
    <location>
        <begin position="20"/>
        <end position="39"/>
    </location>
</feature>
<dbReference type="PANTHER" id="PTHR35342">
    <property type="entry name" value="TRICARBOXYLIC TRANSPORT PROTEIN"/>
    <property type="match status" value="1"/>
</dbReference>
<keyword evidence="1" id="KW-0812">Transmembrane</keyword>
<dbReference type="EMBL" id="JANFPI010000001">
    <property type="protein sequence ID" value="MCX8995540.1"/>
    <property type="molecule type" value="Genomic_DNA"/>
</dbReference>
<comment type="caution">
    <text evidence="3">The sequence shown here is derived from an EMBL/GenBank/DDBJ whole genome shotgun (WGS) entry which is preliminary data.</text>
</comment>
<keyword evidence="1" id="KW-0472">Membrane</keyword>
<name>A0AAE3SSX3_9HYPH</name>
<feature type="transmembrane region" description="Helical" evidence="1">
    <location>
        <begin position="260"/>
        <end position="281"/>
    </location>
</feature>
<feature type="transmembrane region" description="Helical" evidence="1">
    <location>
        <begin position="108"/>
        <end position="135"/>
    </location>
</feature>
<accession>A0AAE3SSX3</accession>
<feature type="transmembrane region" description="Helical" evidence="1">
    <location>
        <begin position="45"/>
        <end position="69"/>
    </location>
</feature>
<keyword evidence="4" id="KW-1185">Reference proteome</keyword>
<feature type="domain" description="DUF112" evidence="2">
    <location>
        <begin position="20"/>
        <end position="440"/>
    </location>
</feature>